<dbReference type="EMBL" id="JAULSR010000014">
    <property type="protein sequence ID" value="KAK0609342.1"/>
    <property type="molecule type" value="Genomic_DNA"/>
</dbReference>
<gene>
    <name evidence="1" type="ORF">B0T17DRAFT_136862</name>
</gene>
<protein>
    <submittedName>
        <fullName evidence="1">Uncharacterized protein</fullName>
    </submittedName>
</protein>
<evidence type="ECO:0000313" key="2">
    <source>
        <dbReference type="Proteomes" id="UP001174934"/>
    </source>
</evidence>
<accession>A0AA39W9J2</accession>
<comment type="caution">
    <text evidence="1">The sequence shown here is derived from an EMBL/GenBank/DDBJ whole genome shotgun (WGS) entry which is preliminary data.</text>
</comment>
<name>A0AA39W9J2_9PEZI</name>
<evidence type="ECO:0000313" key="1">
    <source>
        <dbReference type="EMBL" id="KAK0609342.1"/>
    </source>
</evidence>
<dbReference type="AlphaFoldDB" id="A0AA39W9J2"/>
<keyword evidence="2" id="KW-1185">Reference proteome</keyword>
<proteinExistence type="predicted"/>
<sequence length="220" mass="23832">MRGFKLKVERKVLRNLASVPRRLKSQHFETLSQQFKTLDLKKKKSSEFSKQAAVVPGTPTKTQGTWIHSQIPAVSAAQQTQQSSNDVVVPTSTPVAIHAAPVSPEVHRLAGAHGFPQSYGAPGFPPMSPRGPYGGFGTPVHDHYGLFRLQSTTQSTTPSGTHHRYNPVAYNPGGWAGGVWPGATLYTDPNGMYMIQNSAVPPSPAKAAFTRAEGRKNYND</sequence>
<dbReference type="Proteomes" id="UP001174934">
    <property type="component" value="Unassembled WGS sequence"/>
</dbReference>
<organism evidence="1 2">
    <name type="scientific">Bombardia bombarda</name>
    <dbReference type="NCBI Taxonomy" id="252184"/>
    <lineage>
        <taxon>Eukaryota</taxon>
        <taxon>Fungi</taxon>
        <taxon>Dikarya</taxon>
        <taxon>Ascomycota</taxon>
        <taxon>Pezizomycotina</taxon>
        <taxon>Sordariomycetes</taxon>
        <taxon>Sordariomycetidae</taxon>
        <taxon>Sordariales</taxon>
        <taxon>Lasiosphaeriaceae</taxon>
        <taxon>Bombardia</taxon>
    </lineage>
</organism>
<reference evidence="1" key="1">
    <citation type="submission" date="2023-06" db="EMBL/GenBank/DDBJ databases">
        <title>Genome-scale phylogeny and comparative genomics of the fungal order Sordariales.</title>
        <authorList>
            <consortium name="Lawrence Berkeley National Laboratory"/>
            <person name="Hensen N."/>
            <person name="Bonometti L."/>
            <person name="Westerberg I."/>
            <person name="Brannstrom I.O."/>
            <person name="Guillou S."/>
            <person name="Cros-Aarteil S."/>
            <person name="Calhoun S."/>
            <person name="Haridas S."/>
            <person name="Kuo A."/>
            <person name="Mondo S."/>
            <person name="Pangilinan J."/>
            <person name="Riley R."/>
            <person name="LaButti K."/>
            <person name="Andreopoulos B."/>
            <person name="Lipzen A."/>
            <person name="Chen C."/>
            <person name="Yanf M."/>
            <person name="Daum C."/>
            <person name="Ng V."/>
            <person name="Clum A."/>
            <person name="Steindorff A."/>
            <person name="Ohm R."/>
            <person name="Martin F."/>
            <person name="Silar P."/>
            <person name="Natvig D."/>
            <person name="Lalanne C."/>
            <person name="Gautier V."/>
            <person name="Ament-velasquez S.L."/>
            <person name="Kruys A."/>
            <person name="Hutchinson M.I."/>
            <person name="Powell A.J."/>
            <person name="Barry K."/>
            <person name="Miller A.N."/>
            <person name="Grigoriev I.V."/>
            <person name="Debuchy R."/>
            <person name="Gladieux P."/>
            <person name="Thoren M.H."/>
            <person name="Johannesson H."/>
        </authorList>
    </citation>
    <scope>NUCLEOTIDE SEQUENCE</scope>
    <source>
        <strain evidence="1">SMH3391-2</strain>
    </source>
</reference>